<organism evidence="3 4">
    <name type="scientific">Bugula neritina</name>
    <name type="common">Brown bryozoan</name>
    <name type="synonym">Sertularia neritina</name>
    <dbReference type="NCBI Taxonomy" id="10212"/>
    <lineage>
        <taxon>Eukaryota</taxon>
        <taxon>Metazoa</taxon>
        <taxon>Spiralia</taxon>
        <taxon>Lophotrochozoa</taxon>
        <taxon>Bryozoa</taxon>
        <taxon>Gymnolaemata</taxon>
        <taxon>Cheilostomatida</taxon>
        <taxon>Flustrina</taxon>
        <taxon>Buguloidea</taxon>
        <taxon>Bugulidae</taxon>
        <taxon>Bugula</taxon>
    </lineage>
</organism>
<evidence type="ECO:0000313" key="4">
    <source>
        <dbReference type="Proteomes" id="UP000593567"/>
    </source>
</evidence>
<dbReference type="GO" id="GO:0005794">
    <property type="term" value="C:Golgi apparatus"/>
    <property type="evidence" value="ECO:0007669"/>
    <property type="project" value="TreeGrafter"/>
</dbReference>
<dbReference type="PROSITE" id="PS50913">
    <property type="entry name" value="GRIP"/>
    <property type="match status" value="1"/>
</dbReference>
<dbReference type="Proteomes" id="UP000593567">
    <property type="component" value="Unassembled WGS sequence"/>
</dbReference>
<dbReference type="InterPro" id="IPR000237">
    <property type="entry name" value="GRIP_dom"/>
</dbReference>
<dbReference type="SMART" id="SM00755">
    <property type="entry name" value="Grip"/>
    <property type="match status" value="1"/>
</dbReference>
<dbReference type="EMBL" id="VXIV02002150">
    <property type="protein sequence ID" value="KAF6027079.1"/>
    <property type="molecule type" value="Genomic_DNA"/>
</dbReference>
<name>A0A7J7JL57_BUGNE</name>
<evidence type="ECO:0000313" key="3">
    <source>
        <dbReference type="EMBL" id="KAF6027079.1"/>
    </source>
</evidence>
<gene>
    <name evidence="3" type="ORF">EB796_014605</name>
</gene>
<dbReference type="PANTHER" id="PTHR23157:SF24">
    <property type="entry name" value="GOLGIN SUBFAMILY A MEMBER 1"/>
    <property type="match status" value="1"/>
</dbReference>
<dbReference type="Gene3D" id="1.10.220.60">
    <property type="entry name" value="GRIP domain"/>
    <property type="match status" value="1"/>
</dbReference>
<keyword evidence="4" id="KW-1185">Reference proteome</keyword>
<dbReference type="OrthoDB" id="5848685at2759"/>
<feature type="domain" description="GRIP" evidence="2">
    <location>
        <begin position="8"/>
        <end position="57"/>
    </location>
</feature>
<dbReference type="PANTHER" id="PTHR23157">
    <property type="entry name" value="GRIP AND COILED-COIL DOMAIN-CONTAINING PROTEIN 1"/>
    <property type="match status" value="1"/>
</dbReference>
<evidence type="ECO:0000259" key="2">
    <source>
        <dbReference type="PROSITE" id="PS50913"/>
    </source>
</evidence>
<comment type="caution">
    <text evidence="3">The sequence shown here is derived from an EMBL/GenBank/DDBJ whole genome shotgun (WGS) entry which is preliminary data.</text>
</comment>
<sequence>MLQVNGFCGHKDINFEYLKNVVFSFLMSTDSESLHLVKALAVLLEFTPAEEKLLKDTLEYKMSWWPSTKKPSKKLRK</sequence>
<protein>
    <submittedName>
        <fullName evidence="3">GOLGA1</fullName>
    </submittedName>
</protein>
<dbReference type="InterPro" id="IPR051952">
    <property type="entry name" value="Golgi-autophagy_related"/>
</dbReference>
<reference evidence="3" key="1">
    <citation type="submission" date="2020-06" db="EMBL/GenBank/DDBJ databases">
        <title>Draft genome of Bugula neritina, a colonial animal packing powerful symbionts and potential medicines.</title>
        <authorList>
            <person name="Rayko M."/>
        </authorList>
    </citation>
    <scope>NUCLEOTIDE SEQUENCE [LARGE SCALE GENOMIC DNA]</scope>
    <source>
        <strain evidence="3">Kwan_BN1</strain>
    </source>
</reference>
<keyword evidence="1" id="KW-0175">Coiled coil</keyword>
<evidence type="ECO:0000256" key="1">
    <source>
        <dbReference type="ARBA" id="ARBA00023054"/>
    </source>
</evidence>
<accession>A0A7J7JL57</accession>
<proteinExistence type="predicted"/>
<dbReference type="Pfam" id="PF01465">
    <property type="entry name" value="GRIP"/>
    <property type="match status" value="1"/>
</dbReference>
<dbReference type="AlphaFoldDB" id="A0A7J7JL57"/>